<protein>
    <recommendedName>
        <fullName evidence="4">TPX2 C-terminal domain-containing protein</fullName>
    </recommendedName>
</protein>
<sequence length="336" mass="39434">MEFKFEKALTKIKMVSKKSEYGQEYKPCLLKKNFPSYLQNVQYRNHRRDLEFAHTPISWEAEETTPEITSCDDIADDKIPLSKQKVEEEEENEEKKDVENEVRKDKDVIKDVQKEQDDSVVIFRQNRDLAKAAKEKLNKYASKENKNESEPEKISSKEKEESRSKSTLLQPKKVDDKTFAYKLRPKRPDRLRKLHKTRPFSAAMEKSKRKSPPQRPASASYEHPPFAMYGVSETGRDVGMQRTFNVRASKEVVNPAAFLALKRPLIEIKRREEMQRKASAREKKTKSPLIDKISRETSSWETEYQNRFPAYEKSEYAKVLSARIPKDRPISVPYFF</sequence>
<dbReference type="Proteomes" id="UP001634394">
    <property type="component" value="Unassembled WGS sequence"/>
</dbReference>
<feature type="compositionally biased region" description="Basic and acidic residues" evidence="1">
    <location>
        <begin position="76"/>
        <end position="86"/>
    </location>
</feature>
<name>A0ABD3WIC5_SINWO</name>
<evidence type="ECO:0000313" key="2">
    <source>
        <dbReference type="EMBL" id="KAL3873726.1"/>
    </source>
</evidence>
<dbReference type="PANTHER" id="PTHR31022">
    <property type="entry name" value="CENTRIOLE, CILIA AND SPINDLE-ASSOCIATED PROTEIN"/>
    <property type="match status" value="1"/>
</dbReference>
<dbReference type="InterPro" id="IPR029774">
    <property type="entry name" value="CSAP"/>
</dbReference>
<dbReference type="AlphaFoldDB" id="A0ABD3WIC5"/>
<reference evidence="2 3" key="1">
    <citation type="submission" date="2024-11" db="EMBL/GenBank/DDBJ databases">
        <title>Chromosome-level genome assembly of the freshwater bivalve Anodonta woodiana.</title>
        <authorList>
            <person name="Chen X."/>
        </authorList>
    </citation>
    <scope>NUCLEOTIDE SEQUENCE [LARGE SCALE GENOMIC DNA]</scope>
    <source>
        <strain evidence="2">MN2024</strain>
        <tissue evidence="2">Gills</tissue>
    </source>
</reference>
<feature type="compositionally biased region" description="Basic and acidic residues" evidence="1">
    <location>
        <begin position="125"/>
        <end position="164"/>
    </location>
</feature>
<feature type="compositionally biased region" description="Basic and acidic residues" evidence="1">
    <location>
        <begin position="93"/>
        <end position="117"/>
    </location>
</feature>
<feature type="region of interest" description="Disordered" evidence="1">
    <location>
        <begin position="62"/>
        <end position="232"/>
    </location>
</feature>
<evidence type="ECO:0000256" key="1">
    <source>
        <dbReference type="SAM" id="MobiDB-lite"/>
    </source>
</evidence>
<dbReference type="PANTHER" id="PTHR31022:SF4">
    <property type="entry name" value="CENTRIOLE, CILIA AND SPINDLE-ASSOCIATED PROTEIN"/>
    <property type="match status" value="1"/>
</dbReference>
<gene>
    <name evidence="2" type="ORF">ACJMK2_036815</name>
</gene>
<keyword evidence="3" id="KW-1185">Reference proteome</keyword>
<proteinExistence type="predicted"/>
<evidence type="ECO:0008006" key="4">
    <source>
        <dbReference type="Google" id="ProtNLM"/>
    </source>
</evidence>
<dbReference type="EMBL" id="JBJQND010000006">
    <property type="protein sequence ID" value="KAL3873726.1"/>
    <property type="molecule type" value="Genomic_DNA"/>
</dbReference>
<evidence type="ECO:0000313" key="3">
    <source>
        <dbReference type="Proteomes" id="UP001634394"/>
    </source>
</evidence>
<dbReference type="Pfam" id="PF15748">
    <property type="entry name" value="CCSAP"/>
    <property type="match status" value="1"/>
</dbReference>
<accession>A0ABD3WIC5</accession>
<feature type="compositionally biased region" description="Basic residues" evidence="1">
    <location>
        <begin position="183"/>
        <end position="198"/>
    </location>
</feature>
<comment type="caution">
    <text evidence="2">The sequence shown here is derived from an EMBL/GenBank/DDBJ whole genome shotgun (WGS) entry which is preliminary data.</text>
</comment>
<organism evidence="2 3">
    <name type="scientific">Sinanodonta woodiana</name>
    <name type="common">Chinese pond mussel</name>
    <name type="synonym">Anodonta woodiana</name>
    <dbReference type="NCBI Taxonomy" id="1069815"/>
    <lineage>
        <taxon>Eukaryota</taxon>
        <taxon>Metazoa</taxon>
        <taxon>Spiralia</taxon>
        <taxon>Lophotrochozoa</taxon>
        <taxon>Mollusca</taxon>
        <taxon>Bivalvia</taxon>
        <taxon>Autobranchia</taxon>
        <taxon>Heteroconchia</taxon>
        <taxon>Palaeoheterodonta</taxon>
        <taxon>Unionida</taxon>
        <taxon>Unionoidea</taxon>
        <taxon>Unionidae</taxon>
        <taxon>Unioninae</taxon>
        <taxon>Sinanodonta</taxon>
    </lineage>
</organism>